<protein>
    <submittedName>
        <fullName evidence="6">Holin family protein</fullName>
    </submittedName>
</protein>
<dbReference type="STRING" id="1261.HMPREF3195_00119"/>
<evidence type="ECO:0000313" key="7">
    <source>
        <dbReference type="Proteomes" id="UP000070326"/>
    </source>
</evidence>
<gene>
    <name evidence="6" type="ORF">HMPREF3195_00119</name>
</gene>
<dbReference type="GO" id="GO:0016020">
    <property type="term" value="C:membrane"/>
    <property type="evidence" value="ECO:0007669"/>
    <property type="project" value="UniProtKB-SubCell"/>
</dbReference>
<dbReference type="Proteomes" id="UP000070326">
    <property type="component" value="Unassembled WGS sequence"/>
</dbReference>
<keyword evidence="4 5" id="KW-0472">Membrane</keyword>
<evidence type="ECO:0000256" key="2">
    <source>
        <dbReference type="ARBA" id="ARBA00022692"/>
    </source>
</evidence>
<evidence type="ECO:0000256" key="4">
    <source>
        <dbReference type="ARBA" id="ARBA00023136"/>
    </source>
</evidence>
<reference evidence="6 7" key="1">
    <citation type="submission" date="2016-02" db="EMBL/GenBank/DDBJ databases">
        <authorList>
            <person name="Wen L."/>
            <person name="He K."/>
            <person name="Yang H."/>
        </authorList>
    </citation>
    <scope>NUCLEOTIDE SEQUENCE [LARGE SCALE GENOMIC DNA]</scope>
    <source>
        <strain evidence="6 7">MJR8628A</strain>
    </source>
</reference>
<comment type="subcellular location">
    <subcellularLocation>
        <location evidence="1">Membrane</location>
        <topology evidence="1">Multi-pass membrane protein</topology>
    </subcellularLocation>
</comment>
<evidence type="ECO:0000256" key="3">
    <source>
        <dbReference type="ARBA" id="ARBA00022989"/>
    </source>
</evidence>
<organism evidence="6 7">
    <name type="scientific">Peptostreptococcus anaerobius</name>
    <dbReference type="NCBI Taxonomy" id="1261"/>
    <lineage>
        <taxon>Bacteria</taxon>
        <taxon>Bacillati</taxon>
        <taxon>Bacillota</taxon>
        <taxon>Clostridia</taxon>
        <taxon>Peptostreptococcales</taxon>
        <taxon>Peptostreptococcaceae</taxon>
        <taxon>Peptostreptococcus</taxon>
    </lineage>
</organism>
<evidence type="ECO:0000313" key="6">
    <source>
        <dbReference type="EMBL" id="KXI14664.1"/>
    </source>
</evidence>
<evidence type="ECO:0000256" key="5">
    <source>
        <dbReference type="SAM" id="Phobius"/>
    </source>
</evidence>
<dbReference type="EMBL" id="LSQZ01000003">
    <property type="protein sequence ID" value="KXI14664.1"/>
    <property type="molecule type" value="Genomic_DNA"/>
</dbReference>
<feature type="transmembrane region" description="Helical" evidence="5">
    <location>
        <begin position="44"/>
        <end position="64"/>
    </location>
</feature>
<dbReference type="AlphaFoldDB" id="A0A135YZ28"/>
<accession>A0A135YZ28</accession>
<proteinExistence type="predicted"/>
<sequence>MTIFTIMRYKGEIKMNRVIEALQISAATCGGVVGYIFGGWDKTFQVLLVFIVVDYISGIIAAAYNNKLNSKVGFKGIAKKVVIFMMVAVAVQLDRLIGIDNQVIRMATCFFYIAN</sequence>
<name>A0A135YZ28_9FIRM</name>
<keyword evidence="3 5" id="KW-1133">Transmembrane helix</keyword>
<feature type="transmembrane region" description="Helical" evidence="5">
    <location>
        <begin position="21"/>
        <end position="38"/>
    </location>
</feature>
<comment type="caution">
    <text evidence="6">The sequence shown here is derived from an EMBL/GenBank/DDBJ whole genome shotgun (WGS) entry which is preliminary data.</text>
</comment>
<evidence type="ECO:0000256" key="1">
    <source>
        <dbReference type="ARBA" id="ARBA00004141"/>
    </source>
</evidence>
<feature type="non-terminal residue" evidence="6">
    <location>
        <position position="115"/>
    </location>
</feature>
<keyword evidence="2 5" id="KW-0812">Transmembrane</keyword>
<dbReference type="NCBIfam" id="TIGR01593">
    <property type="entry name" value="holin_tox_secr"/>
    <property type="match status" value="1"/>
</dbReference>
<dbReference type="Pfam" id="PF05105">
    <property type="entry name" value="Phage_holin_4_1"/>
    <property type="match status" value="1"/>
</dbReference>
<dbReference type="InterPro" id="IPR006480">
    <property type="entry name" value="Phage_holin_4_1"/>
</dbReference>